<dbReference type="RefSeq" id="WP_343859249.1">
    <property type="nucleotide sequence ID" value="NZ_BAAAFD010000004.1"/>
</dbReference>
<dbReference type="EMBL" id="BAAAFD010000004">
    <property type="protein sequence ID" value="GAA0856639.1"/>
    <property type="molecule type" value="Genomic_DNA"/>
</dbReference>
<name>A0ABN1LIZ7_9ALTE</name>
<comment type="caution">
    <text evidence="1">The sequence shown here is derived from an EMBL/GenBank/DDBJ whole genome shotgun (WGS) entry which is preliminary data.</text>
</comment>
<evidence type="ECO:0000313" key="1">
    <source>
        <dbReference type="EMBL" id="GAA0856639.1"/>
    </source>
</evidence>
<organism evidence="1 2">
    <name type="scientific">Aliiglaciecola litoralis</name>
    <dbReference type="NCBI Taxonomy" id="582857"/>
    <lineage>
        <taxon>Bacteria</taxon>
        <taxon>Pseudomonadati</taxon>
        <taxon>Pseudomonadota</taxon>
        <taxon>Gammaproteobacteria</taxon>
        <taxon>Alteromonadales</taxon>
        <taxon>Alteromonadaceae</taxon>
        <taxon>Aliiglaciecola</taxon>
    </lineage>
</organism>
<evidence type="ECO:0000313" key="2">
    <source>
        <dbReference type="Proteomes" id="UP001500359"/>
    </source>
</evidence>
<reference evidence="1 2" key="1">
    <citation type="journal article" date="2019" name="Int. J. Syst. Evol. Microbiol.">
        <title>The Global Catalogue of Microorganisms (GCM) 10K type strain sequencing project: providing services to taxonomists for standard genome sequencing and annotation.</title>
        <authorList>
            <consortium name="The Broad Institute Genomics Platform"/>
            <consortium name="The Broad Institute Genome Sequencing Center for Infectious Disease"/>
            <person name="Wu L."/>
            <person name="Ma J."/>
        </authorList>
    </citation>
    <scope>NUCLEOTIDE SEQUENCE [LARGE SCALE GENOMIC DNA]</scope>
    <source>
        <strain evidence="1 2">JCM 15896</strain>
    </source>
</reference>
<accession>A0ABN1LIZ7</accession>
<keyword evidence="2" id="KW-1185">Reference proteome</keyword>
<gene>
    <name evidence="1" type="ORF">GCM10009114_19390</name>
</gene>
<dbReference type="Proteomes" id="UP001500359">
    <property type="component" value="Unassembled WGS sequence"/>
</dbReference>
<protein>
    <submittedName>
        <fullName evidence="1">Uncharacterized protein</fullName>
    </submittedName>
</protein>
<sequence length="165" mass="18614">MAKYLILLLSCCAFSVCSSNSECDARAITIADKYEGPLFTDKAKDRQGFFHLGQKLQSELGSDLEAYSLLANKPLFAARRQKVLEEFGPILLMMAISKADGDKVAFYLQSGVESLSYQSHVGVPILDLLEIKDRKVFQVFKTFFEKNEISSEAFDEVEHFYDECI</sequence>
<proteinExistence type="predicted"/>